<evidence type="ECO:0000256" key="5">
    <source>
        <dbReference type="RuleBase" id="RU362026"/>
    </source>
</evidence>
<dbReference type="EC" id="2.1.1.-" evidence="5"/>
<dbReference type="OrthoDB" id="7806498at2"/>
<dbReference type="EMBL" id="AJXZ01000054">
    <property type="protein sequence ID" value="EIM72398.1"/>
    <property type="molecule type" value="Genomic_DNA"/>
</dbReference>
<dbReference type="GO" id="GO:0003677">
    <property type="term" value="F:DNA binding"/>
    <property type="evidence" value="ECO:0007669"/>
    <property type="project" value="InterPro"/>
</dbReference>
<dbReference type="PROSITE" id="PS00092">
    <property type="entry name" value="N6_MTASE"/>
    <property type="match status" value="1"/>
</dbReference>
<evidence type="ECO:0000256" key="4">
    <source>
        <dbReference type="ARBA" id="ARBA00047942"/>
    </source>
</evidence>
<evidence type="ECO:0000313" key="8">
    <source>
        <dbReference type="Proteomes" id="UP000004622"/>
    </source>
</evidence>
<dbReference type="InterPro" id="IPR001091">
    <property type="entry name" value="RM_Methyltransferase"/>
</dbReference>
<reference evidence="7 8" key="1">
    <citation type="journal article" date="2012" name="J. Bacteriol.">
        <title>Genome Sequence of Nitratireductor aquibiodomus Strain RA22.</title>
        <authorList>
            <person name="Singh A."/>
            <person name="Jangir P.K."/>
            <person name="Kumari C."/>
            <person name="Sharma R."/>
        </authorList>
    </citation>
    <scope>NUCLEOTIDE SEQUENCE [LARGE SCALE GENOMIC DNA]</scope>
    <source>
        <strain evidence="7 8">RA22</strain>
    </source>
</reference>
<organism evidence="7 8">
    <name type="scientific">Nitratireductor aquibiodomus RA22</name>
    <dbReference type="NCBI Taxonomy" id="1189611"/>
    <lineage>
        <taxon>Bacteria</taxon>
        <taxon>Pseudomonadati</taxon>
        <taxon>Pseudomonadota</taxon>
        <taxon>Alphaproteobacteria</taxon>
        <taxon>Hyphomicrobiales</taxon>
        <taxon>Phyllobacteriaceae</taxon>
        <taxon>Nitratireductor</taxon>
    </lineage>
</organism>
<evidence type="ECO:0000313" key="7">
    <source>
        <dbReference type="EMBL" id="EIM72398.1"/>
    </source>
</evidence>
<dbReference type="SUPFAM" id="SSF53335">
    <property type="entry name" value="S-adenosyl-L-methionine-dependent methyltransferases"/>
    <property type="match status" value="1"/>
</dbReference>
<name>I5BS46_9HYPH</name>
<gene>
    <name evidence="7" type="ORF">A33O_19816</name>
</gene>
<accession>I5BS46</accession>
<dbReference type="Pfam" id="PF01555">
    <property type="entry name" value="N6_N4_Mtase"/>
    <property type="match status" value="1"/>
</dbReference>
<comment type="catalytic activity">
    <reaction evidence="4">
        <text>a 2'-deoxyadenosine in DNA + S-adenosyl-L-methionine = an N(6)-methyl-2'-deoxyadenosine in DNA + S-adenosyl-L-homocysteine + H(+)</text>
        <dbReference type="Rhea" id="RHEA:15197"/>
        <dbReference type="Rhea" id="RHEA-COMP:12418"/>
        <dbReference type="Rhea" id="RHEA-COMP:12419"/>
        <dbReference type="ChEBI" id="CHEBI:15378"/>
        <dbReference type="ChEBI" id="CHEBI:57856"/>
        <dbReference type="ChEBI" id="CHEBI:59789"/>
        <dbReference type="ChEBI" id="CHEBI:90615"/>
        <dbReference type="ChEBI" id="CHEBI:90616"/>
        <dbReference type="EC" id="2.1.1.72"/>
    </reaction>
</comment>
<dbReference type="PATRIC" id="fig|1189611.3.peg.3991"/>
<dbReference type="Gene3D" id="3.40.50.150">
    <property type="entry name" value="Vaccinia Virus protein VP39"/>
    <property type="match status" value="1"/>
</dbReference>
<dbReference type="RefSeq" id="WP_007010196.1">
    <property type="nucleotide sequence ID" value="NZ_AJXZ01000054.1"/>
</dbReference>
<dbReference type="GO" id="GO:0008170">
    <property type="term" value="F:N-methyltransferase activity"/>
    <property type="evidence" value="ECO:0007669"/>
    <property type="project" value="InterPro"/>
</dbReference>
<dbReference type="Proteomes" id="UP000004622">
    <property type="component" value="Unassembled WGS sequence"/>
</dbReference>
<protein>
    <recommendedName>
        <fullName evidence="5">Methyltransferase</fullName>
        <ecNumber evidence="5">2.1.1.-</ecNumber>
    </recommendedName>
</protein>
<dbReference type="InterPro" id="IPR029063">
    <property type="entry name" value="SAM-dependent_MTases_sf"/>
</dbReference>
<keyword evidence="2 7" id="KW-0489">Methyltransferase</keyword>
<dbReference type="PRINTS" id="PR00508">
    <property type="entry name" value="S21N4MTFRASE"/>
</dbReference>
<dbReference type="GO" id="GO:0032259">
    <property type="term" value="P:methylation"/>
    <property type="evidence" value="ECO:0007669"/>
    <property type="project" value="UniProtKB-KW"/>
</dbReference>
<keyword evidence="3" id="KW-0808">Transferase</keyword>
<feature type="domain" description="DNA methylase N-4/N-6" evidence="6">
    <location>
        <begin position="1"/>
        <end position="209"/>
    </location>
</feature>
<dbReference type="REBASE" id="55572">
    <property type="entry name" value="M.NaqRA22ORF19816P"/>
</dbReference>
<evidence type="ECO:0000256" key="1">
    <source>
        <dbReference type="ARBA" id="ARBA00006594"/>
    </source>
</evidence>
<proteinExistence type="inferred from homology"/>
<dbReference type="GO" id="GO:0009007">
    <property type="term" value="F:site-specific DNA-methyltransferase (adenine-specific) activity"/>
    <property type="evidence" value="ECO:0007669"/>
    <property type="project" value="UniProtKB-EC"/>
</dbReference>
<evidence type="ECO:0000256" key="3">
    <source>
        <dbReference type="ARBA" id="ARBA00022679"/>
    </source>
</evidence>
<evidence type="ECO:0000259" key="6">
    <source>
        <dbReference type="Pfam" id="PF01555"/>
    </source>
</evidence>
<comment type="caution">
    <text evidence="7">The sequence shown here is derived from an EMBL/GenBank/DDBJ whole genome shotgun (WGS) entry which is preliminary data.</text>
</comment>
<dbReference type="InterPro" id="IPR002941">
    <property type="entry name" value="DNA_methylase_N4/N6"/>
</dbReference>
<dbReference type="AlphaFoldDB" id="I5BS46"/>
<dbReference type="InterPro" id="IPR002052">
    <property type="entry name" value="DNA_methylase_N6_adenine_CS"/>
</dbReference>
<comment type="similarity">
    <text evidence="1 5">Belongs to the N(4)/N(6)-methyltransferase family.</text>
</comment>
<sequence>MVFTDPPYNLTISNLVGRGKKKYREFSMASGEMSSGEFKDFLKTSQEAAIRHSRSGALHYWCIDWRHVDQLLRLSRELYDEIVNVCVWVKSNGGQGSFYRSQHEFVVVAKVGETPFRNNIELCKHGRNRTNVWHFAGVNSFREGRSEELAFHPTVKPVSLLAEAVKDFTRRGDYVLDMFGGSGSTLIACEKVGRRALLMEIDPAYVDTTIRRWQGFTGKDAIHATSGKTFDEIRESAAAESSQVSVEEI</sequence>
<evidence type="ECO:0000256" key="2">
    <source>
        <dbReference type="ARBA" id="ARBA00022603"/>
    </source>
</evidence>